<evidence type="ECO:0000256" key="2">
    <source>
        <dbReference type="ARBA" id="ARBA00013087"/>
    </source>
</evidence>
<dbReference type="GO" id="GO:0005782">
    <property type="term" value="C:peroxisomal matrix"/>
    <property type="evidence" value="ECO:0007669"/>
    <property type="project" value="TreeGrafter"/>
</dbReference>
<evidence type="ECO:0000256" key="3">
    <source>
        <dbReference type="ARBA" id="ARBA00023002"/>
    </source>
</evidence>
<sequence length="477" mass="52385">MLSEKDSFAGVNVPVCVGDVEKIGKSLLPRAALDYYKSGAGEEVTLSMNREAFRREENTEKYVLIPSDPKSLSCSSEGAVTHLGKKNPLVQSTPTEFHGIVLRININTFPMLPPKTLGGLSVALCPNWVGISHLNIEFRIYRLRIRPRILRDVSRRDLTSTVLGKRVAVPFGVSPTAMHRMAHPDGEVATARGKLNQQITGMTEAAEKVGAVFILSTLSTSSLEEVAEGAPNATKWFQLYIYKKRDLTRDLVARAEKLGYEALVLTVDAPVFGIRWADARNKFSLPPHLRLANFIGSDESQGVRNRGKKGSQLQAYVTELFDQSLTWKDIGWLKSVTKLPLILKGILTKEDTEEALKYDVAGIMVSNHGARQVDGFPATIEALPEILKAVNNRCDVYLDGGVTQGTDVFKALALGAKMVFVGRPAIWGLAYNGEDGVKSVLEFIKNELDFTMALTGCATLEDIKPEMVVPASYYSLL</sequence>
<dbReference type="PROSITE" id="PS00557">
    <property type="entry name" value="FMN_HYDROXY_ACID_DH_1"/>
    <property type="match status" value="1"/>
</dbReference>
<reference evidence="8" key="2">
    <citation type="submission" date="2017-10" db="EMBL/GenBank/DDBJ databases">
        <title>Ladona fulva Genome sequencing and assembly.</title>
        <authorList>
            <person name="Murali S."/>
            <person name="Richards S."/>
            <person name="Bandaranaike D."/>
            <person name="Bellair M."/>
            <person name="Blankenburg K."/>
            <person name="Chao H."/>
            <person name="Dinh H."/>
            <person name="Doddapaneni H."/>
            <person name="Dugan-Rocha S."/>
            <person name="Elkadiri S."/>
            <person name="Gnanaolivu R."/>
            <person name="Hernandez B."/>
            <person name="Skinner E."/>
            <person name="Javaid M."/>
            <person name="Lee S."/>
            <person name="Li M."/>
            <person name="Ming W."/>
            <person name="Munidasa M."/>
            <person name="Muniz J."/>
            <person name="Nguyen L."/>
            <person name="Hughes D."/>
            <person name="Osuji N."/>
            <person name="Pu L.-L."/>
            <person name="Puazo M."/>
            <person name="Qu C."/>
            <person name="Quiroz J."/>
            <person name="Raj R."/>
            <person name="Weissenberger G."/>
            <person name="Xin Y."/>
            <person name="Zou X."/>
            <person name="Han Y."/>
            <person name="Worley K."/>
            <person name="Muzny D."/>
            <person name="Gibbs R."/>
        </authorList>
    </citation>
    <scope>NUCLEOTIDE SEQUENCE</scope>
    <source>
        <strain evidence="8">Sampled in the wild</strain>
    </source>
</reference>
<evidence type="ECO:0000256" key="6">
    <source>
        <dbReference type="ARBA" id="ARBA00029327"/>
    </source>
</evidence>
<evidence type="ECO:0000313" key="9">
    <source>
        <dbReference type="Proteomes" id="UP000792457"/>
    </source>
</evidence>
<protein>
    <recommendedName>
        <fullName evidence="2">(S)-2-hydroxy-acid oxidase</fullName>
        <ecNumber evidence="2">1.1.3.15</ecNumber>
    </recommendedName>
</protein>
<comment type="catalytic activity">
    <reaction evidence="6">
        <text>2-hydroxyoctanoate + O2 = 2-oxooctanoate + H2O2</text>
        <dbReference type="Rhea" id="RHEA:67940"/>
        <dbReference type="ChEBI" id="CHEBI:15379"/>
        <dbReference type="ChEBI" id="CHEBI:16240"/>
        <dbReference type="ChEBI" id="CHEBI:133514"/>
        <dbReference type="ChEBI" id="CHEBI:176689"/>
    </reaction>
    <physiologicalReaction direction="left-to-right" evidence="6">
        <dbReference type="Rhea" id="RHEA:67941"/>
    </physiologicalReaction>
</comment>
<dbReference type="PROSITE" id="PS51349">
    <property type="entry name" value="FMN_HYDROXY_ACID_DH_2"/>
    <property type="match status" value="1"/>
</dbReference>
<comment type="caution">
    <text evidence="8">The sequence shown here is derived from an EMBL/GenBank/DDBJ whole genome shotgun (WGS) entry which is preliminary data.</text>
</comment>
<dbReference type="GO" id="GO:0001561">
    <property type="term" value="P:fatty acid alpha-oxidation"/>
    <property type="evidence" value="ECO:0007669"/>
    <property type="project" value="TreeGrafter"/>
</dbReference>
<comment type="cofactor">
    <cofactor evidence="1">
        <name>FMN</name>
        <dbReference type="ChEBI" id="CHEBI:58210"/>
    </cofactor>
</comment>
<dbReference type="Gene3D" id="3.20.20.70">
    <property type="entry name" value="Aldolase class I"/>
    <property type="match status" value="1"/>
</dbReference>
<dbReference type="InterPro" id="IPR012133">
    <property type="entry name" value="Alpha-hydoxy_acid_DH_FMN"/>
</dbReference>
<dbReference type="Pfam" id="PF01070">
    <property type="entry name" value="FMN_dh"/>
    <property type="match status" value="1"/>
</dbReference>
<dbReference type="PANTHER" id="PTHR10578:SF149">
    <property type="entry name" value="2-HYDROXYACID OXIDASE 2"/>
    <property type="match status" value="1"/>
</dbReference>
<gene>
    <name evidence="8" type="ORF">J437_LFUL007246</name>
</gene>
<dbReference type="InterPro" id="IPR037396">
    <property type="entry name" value="FMN_HAD"/>
</dbReference>
<dbReference type="EMBL" id="KZ308191">
    <property type="protein sequence ID" value="KAG8224306.1"/>
    <property type="molecule type" value="Genomic_DNA"/>
</dbReference>
<proteinExistence type="inferred from homology"/>
<dbReference type="InterPro" id="IPR008259">
    <property type="entry name" value="FMN_hydac_DH_AS"/>
</dbReference>
<dbReference type="EC" id="1.1.3.15" evidence="2"/>
<evidence type="ECO:0000256" key="5">
    <source>
        <dbReference type="ARBA" id="ARBA00029325"/>
    </source>
</evidence>
<evidence type="ECO:0000313" key="8">
    <source>
        <dbReference type="EMBL" id="KAG8224306.1"/>
    </source>
</evidence>
<keyword evidence="3" id="KW-0560">Oxidoreductase</keyword>
<evidence type="ECO:0000256" key="4">
    <source>
        <dbReference type="ARBA" id="ARBA00024042"/>
    </source>
</evidence>
<dbReference type="SUPFAM" id="SSF51395">
    <property type="entry name" value="FMN-linked oxidoreductases"/>
    <property type="match status" value="1"/>
</dbReference>
<dbReference type="Proteomes" id="UP000792457">
    <property type="component" value="Unassembled WGS sequence"/>
</dbReference>
<evidence type="ECO:0000259" key="7">
    <source>
        <dbReference type="PROSITE" id="PS51349"/>
    </source>
</evidence>
<evidence type="ECO:0000256" key="1">
    <source>
        <dbReference type="ARBA" id="ARBA00001917"/>
    </source>
</evidence>
<keyword evidence="9" id="KW-1185">Reference proteome</keyword>
<dbReference type="GO" id="GO:0003973">
    <property type="term" value="F:(S)-2-hydroxy-acid oxidase activity"/>
    <property type="evidence" value="ECO:0007669"/>
    <property type="project" value="UniProtKB-EC"/>
</dbReference>
<dbReference type="CDD" id="cd02809">
    <property type="entry name" value="alpha_hydroxyacid_oxid_FMN"/>
    <property type="match status" value="1"/>
</dbReference>
<comment type="similarity">
    <text evidence="4">Belongs to the FMN-dependent alpha-hydroxy acid dehydrogenase family.</text>
</comment>
<accession>A0A8K0JXV3</accession>
<dbReference type="PANTHER" id="PTHR10578">
    <property type="entry name" value="S -2-HYDROXY-ACID OXIDASE-RELATED"/>
    <property type="match status" value="1"/>
</dbReference>
<comment type="catalytic activity">
    <reaction evidence="5">
        <text>a (2S)-2-hydroxycarboxylate + O2 = a 2-oxocarboxylate + H2O2</text>
        <dbReference type="Rhea" id="RHEA:16789"/>
        <dbReference type="ChEBI" id="CHEBI:15379"/>
        <dbReference type="ChEBI" id="CHEBI:16240"/>
        <dbReference type="ChEBI" id="CHEBI:35179"/>
        <dbReference type="ChEBI" id="CHEBI:58123"/>
        <dbReference type="EC" id="1.1.3.15"/>
    </reaction>
    <physiologicalReaction direction="left-to-right" evidence="5">
        <dbReference type="Rhea" id="RHEA:16790"/>
    </physiologicalReaction>
</comment>
<dbReference type="InterPro" id="IPR013785">
    <property type="entry name" value="Aldolase_TIM"/>
</dbReference>
<name>A0A8K0JXV3_LADFU</name>
<dbReference type="FunFam" id="3.20.20.70:FF:000056">
    <property type="entry name" value="hydroxyacid oxidase 2"/>
    <property type="match status" value="1"/>
</dbReference>
<dbReference type="OrthoDB" id="25826at2759"/>
<dbReference type="AlphaFoldDB" id="A0A8K0JXV3"/>
<dbReference type="InterPro" id="IPR000262">
    <property type="entry name" value="FMN-dep_DH"/>
</dbReference>
<organism evidence="8 9">
    <name type="scientific">Ladona fulva</name>
    <name type="common">Scarce chaser dragonfly</name>
    <name type="synonym">Libellula fulva</name>
    <dbReference type="NCBI Taxonomy" id="123851"/>
    <lineage>
        <taxon>Eukaryota</taxon>
        <taxon>Metazoa</taxon>
        <taxon>Ecdysozoa</taxon>
        <taxon>Arthropoda</taxon>
        <taxon>Hexapoda</taxon>
        <taxon>Insecta</taxon>
        <taxon>Pterygota</taxon>
        <taxon>Palaeoptera</taxon>
        <taxon>Odonata</taxon>
        <taxon>Epiprocta</taxon>
        <taxon>Anisoptera</taxon>
        <taxon>Libelluloidea</taxon>
        <taxon>Libellulidae</taxon>
        <taxon>Ladona</taxon>
    </lineage>
</organism>
<feature type="domain" description="FMN hydroxy acid dehydrogenase" evidence="7">
    <location>
        <begin position="142"/>
        <end position="473"/>
    </location>
</feature>
<dbReference type="GO" id="GO:0010181">
    <property type="term" value="F:FMN binding"/>
    <property type="evidence" value="ECO:0007669"/>
    <property type="project" value="InterPro"/>
</dbReference>
<reference evidence="8" key="1">
    <citation type="submission" date="2013-04" db="EMBL/GenBank/DDBJ databases">
        <authorList>
            <person name="Qu J."/>
            <person name="Murali S.C."/>
            <person name="Bandaranaike D."/>
            <person name="Bellair M."/>
            <person name="Blankenburg K."/>
            <person name="Chao H."/>
            <person name="Dinh H."/>
            <person name="Doddapaneni H."/>
            <person name="Downs B."/>
            <person name="Dugan-Rocha S."/>
            <person name="Elkadiri S."/>
            <person name="Gnanaolivu R.D."/>
            <person name="Hernandez B."/>
            <person name="Javaid M."/>
            <person name="Jayaseelan J.C."/>
            <person name="Lee S."/>
            <person name="Li M."/>
            <person name="Ming W."/>
            <person name="Munidasa M."/>
            <person name="Muniz J."/>
            <person name="Nguyen L."/>
            <person name="Ongeri F."/>
            <person name="Osuji N."/>
            <person name="Pu L.-L."/>
            <person name="Puazo M."/>
            <person name="Qu C."/>
            <person name="Quiroz J."/>
            <person name="Raj R."/>
            <person name="Weissenberger G."/>
            <person name="Xin Y."/>
            <person name="Zou X."/>
            <person name="Han Y."/>
            <person name="Richards S."/>
            <person name="Worley K."/>
            <person name="Muzny D."/>
            <person name="Gibbs R."/>
        </authorList>
    </citation>
    <scope>NUCLEOTIDE SEQUENCE</scope>
    <source>
        <strain evidence="8">Sampled in the wild</strain>
    </source>
</reference>